<evidence type="ECO:0000313" key="2">
    <source>
        <dbReference type="EMBL" id="TFY72515.1"/>
    </source>
</evidence>
<evidence type="ECO:0000256" key="1">
    <source>
        <dbReference type="SAM" id="MobiDB-lite"/>
    </source>
</evidence>
<organism evidence="2 3">
    <name type="scientific">Dentipellis fragilis</name>
    <dbReference type="NCBI Taxonomy" id="205917"/>
    <lineage>
        <taxon>Eukaryota</taxon>
        <taxon>Fungi</taxon>
        <taxon>Dikarya</taxon>
        <taxon>Basidiomycota</taxon>
        <taxon>Agaricomycotina</taxon>
        <taxon>Agaricomycetes</taxon>
        <taxon>Russulales</taxon>
        <taxon>Hericiaceae</taxon>
        <taxon>Dentipellis</taxon>
    </lineage>
</organism>
<keyword evidence="3" id="KW-1185">Reference proteome</keyword>
<evidence type="ECO:0000313" key="3">
    <source>
        <dbReference type="Proteomes" id="UP000298327"/>
    </source>
</evidence>
<sequence>MPSGGIGAVVASTSMNAHVLRETDTHPAQTKLAHDPPTSARLGAPVLHSGGTGVPAKRVELQLRLVADLGRQRLVACNEQVRAAGDLVRRDAIARLHVAQDPDVVLHGGGGGRRESLRRCKQGPTKRLGYRRRPDQSPLLQYYPSLVAAEWWTWTICSRMALSRSFRLATRNRRTITSYLFGLTFFASILTVSASDVLPCPVRPDRRRFADGEQLPGGMKHPVVVEKRPSRWIEEKPPARTV</sequence>
<name>A0A4Y9ZCL9_9AGAM</name>
<dbReference type="OrthoDB" id="5410040at2759"/>
<comment type="caution">
    <text evidence="2">The sequence shown here is derived from an EMBL/GenBank/DDBJ whole genome shotgun (WGS) entry which is preliminary data.</text>
</comment>
<dbReference type="EMBL" id="SEOQ01000013">
    <property type="protein sequence ID" value="TFY72515.1"/>
    <property type="molecule type" value="Genomic_DNA"/>
</dbReference>
<reference evidence="2 3" key="1">
    <citation type="submission" date="2019-02" db="EMBL/GenBank/DDBJ databases">
        <title>Genome sequencing of the rare red list fungi Dentipellis fragilis.</title>
        <authorList>
            <person name="Buettner E."/>
            <person name="Kellner H."/>
        </authorList>
    </citation>
    <scope>NUCLEOTIDE SEQUENCE [LARGE SCALE GENOMIC DNA]</scope>
    <source>
        <strain evidence="2 3">DSM 105465</strain>
    </source>
</reference>
<gene>
    <name evidence="2" type="ORF">EVG20_g529</name>
</gene>
<feature type="region of interest" description="Disordered" evidence="1">
    <location>
        <begin position="107"/>
        <end position="131"/>
    </location>
</feature>
<proteinExistence type="predicted"/>
<protein>
    <submittedName>
        <fullName evidence="2">Uncharacterized protein</fullName>
    </submittedName>
</protein>
<dbReference type="AlphaFoldDB" id="A0A4Y9ZCL9"/>
<accession>A0A4Y9ZCL9</accession>
<dbReference type="Proteomes" id="UP000298327">
    <property type="component" value="Unassembled WGS sequence"/>
</dbReference>